<evidence type="ECO:0000259" key="1">
    <source>
        <dbReference type="Pfam" id="PF04965"/>
    </source>
</evidence>
<dbReference type="STRING" id="1123397.SAMN05660831_02096"/>
<dbReference type="Gene3D" id="3.10.450.40">
    <property type="match status" value="1"/>
</dbReference>
<dbReference type="InterPro" id="IPR007048">
    <property type="entry name" value="IraD/Gp25-like"/>
</dbReference>
<organism evidence="2 3">
    <name type="scientific">Thiohalospira halophila DSM 15071</name>
    <dbReference type="NCBI Taxonomy" id="1123397"/>
    <lineage>
        <taxon>Bacteria</taxon>
        <taxon>Pseudomonadati</taxon>
        <taxon>Pseudomonadota</taxon>
        <taxon>Gammaproteobacteria</taxon>
        <taxon>Thiohalospirales</taxon>
        <taxon>Thiohalospiraceae</taxon>
        <taxon>Thiohalospira</taxon>
    </lineage>
</organism>
<dbReference type="AlphaFoldDB" id="A0A1I1UBH6"/>
<dbReference type="Proteomes" id="UP000198611">
    <property type="component" value="Unassembled WGS sequence"/>
</dbReference>
<name>A0A1I1UBH6_9GAMM</name>
<evidence type="ECO:0000313" key="3">
    <source>
        <dbReference type="Proteomes" id="UP000198611"/>
    </source>
</evidence>
<dbReference type="EMBL" id="FOMJ01000007">
    <property type="protein sequence ID" value="SFD68099.1"/>
    <property type="molecule type" value="Genomic_DNA"/>
</dbReference>
<accession>A0A1I1UBH6</accession>
<dbReference type="OrthoDB" id="9802846at2"/>
<protein>
    <recommendedName>
        <fullName evidence="1">IraD/Gp25-like domain-containing protein</fullName>
    </recommendedName>
</protein>
<dbReference type="Pfam" id="PF04965">
    <property type="entry name" value="GPW_gp25"/>
    <property type="match status" value="1"/>
</dbReference>
<proteinExistence type="predicted"/>
<dbReference type="SUPFAM" id="SSF160719">
    <property type="entry name" value="gpW/gp25-like"/>
    <property type="match status" value="1"/>
</dbReference>
<sequence>MALDRHTGKAITTEEERIRQSIADILTTRRGTRVMRREYGSDLPALIDGPISPETELDLYAAAVDAIERWEPAVKVSNVQLRYEEGGAVLECDLRRRDTGAALVVGVEARQ</sequence>
<reference evidence="2 3" key="1">
    <citation type="submission" date="2016-10" db="EMBL/GenBank/DDBJ databases">
        <authorList>
            <person name="de Groot N.N."/>
        </authorList>
    </citation>
    <scope>NUCLEOTIDE SEQUENCE [LARGE SCALE GENOMIC DNA]</scope>
    <source>
        <strain evidence="2 3">HL3</strain>
    </source>
</reference>
<evidence type="ECO:0000313" key="2">
    <source>
        <dbReference type="EMBL" id="SFD68099.1"/>
    </source>
</evidence>
<gene>
    <name evidence="2" type="ORF">SAMN05660831_02096</name>
</gene>
<feature type="domain" description="IraD/Gp25-like" evidence="1">
    <location>
        <begin position="14"/>
        <end position="84"/>
    </location>
</feature>
<dbReference type="RefSeq" id="WP_093428730.1">
    <property type="nucleotide sequence ID" value="NZ_FOMJ01000007.1"/>
</dbReference>
<keyword evidence="3" id="KW-1185">Reference proteome</keyword>